<reference evidence="10 11" key="1">
    <citation type="submission" date="2021-01" db="EMBL/GenBank/DDBJ databases">
        <title>Draft genome sequence of Micromonospora sp. strain STR1_7.</title>
        <authorList>
            <person name="Karlyshev A."/>
            <person name="Jawad R."/>
        </authorList>
    </citation>
    <scope>NUCLEOTIDE SEQUENCE [LARGE SCALE GENOMIC DNA]</scope>
    <source>
        <strain evidence="10 11">STR1-7</strain>
    </source>
</reference>
<comment type="function">
    <text evidence="8">Transfers the 4'-phosphopantetheine moiety from coenzyme A to a Ser of acyl-carrier-protein.</text>
</comment>
<organism evidence="10 11">
    <name type="scientific">Micromonospora parastrephiae</name>
    <dbReference type="NCBI Taxonomy" id="2806101"/>
    <lineage>
        <taxon>Bacteria</taxon>
        <taxon>Bacillati</taxon>
        <taxon>Actinomycetota</taxon>
        <taxon>Actinomycetes</taxon>
        <taxon>Micromonosporales</taxon>
        <taxon>Micromonosporaceae</taxon>
        <taxon>Micromonospora</taxon>
    </lineage>
</organism>
<keyword evidence="3 8" id="KW-0479">Metal-binding</keyword>
<dbReference type="Gene3D" id="3.90.470.20">
    <property type="entry name" value="4'-phosphopantetheinyl transferase domain"/>
    <property type="match status" value="1"/>
</dbReference>
<feature type="domain" description="4'-phosphopantetheinyl transferase" evidence="9">
    <location>
        <begin position="4"/>
        <end position="102"/>
    </location>
</feature>
<dbReference type="InterPro" id="IPR004568">
    <property type="entry name" value="Ppantetheine-prot_Trfase_dom"/>
</dbReference>
<evidence type="ECO:0000313" key="11">
    <source>
        <dbReference type="Proteomes" id="UP000601027"/>
    </source>
</evidence>
<dbReference type="Pfam" id="PF01648">
    <property type="entry name" value="ACPS"/>
    <property type="match status" value="1"/>
</dbReference>
<dbReference type="InterPro" id="IPR002582">
    <property type="entry name" value="ACPS"/>
</dbReference>
<keyword evidence="5 8" id="KW-0460">Magnesium</keyword>
<evidence type="ECO:0000256" key="5">
    <source>
        <dbReference type="ARBA" id="ARBA00022842"/>
    </source>
</evidence>
<dbReference type="Proteomes" id="UP000601027">
    <property type="component" value="Unassembled WGS sequence"/>
</dbReference>
<keyword evidence="1 8" id="KW-0444">Lipid biosynthesis</keyword>
<evidence type="ECO:0000256" key="4">
    <source>
        <dbReference type="ARBA" id="ARBA00022832"/>
    </source>
</evidence>
<evidence type="ECO:0000256" key="7">
    <source>
        <dbReference type="ARBA" id="ARBA00023160"/>
    </source>
</evidence>
<dbReference type="InterPro" id="IPR037143">
    <property type="entry name" value="4-PPantetheinyl_Trfase_dom_sf"/>
</dbReference>
<evidence type="ECO:0000259" key="9">
    <source>
        <dbReference type="Pfam" id="PF01648"/>
    </source>
</evidence>
<evidence type="ECO:0000256" key="3">
    <source>
        <dbReference type="ARBA" id="ARBA00022723"/>
    </source>
</evidence>
<dbReference type="EMBL" id="JAEVHM010000240">
    <property type="protein sequence ID" value="MBM0235323.1"/>
    <property type="molecule type" value="Genomic_DNA"/>
</dbReference>
<name>A0ABS1Y1D1_9ACTN</name>
<dbReference type="InterPro" id="IPR008278">
    <property type="entry name" value="4-PPantetheinyl_Trfase_dom"/>
</dbReference>
<dbReference type="NCBIfam" id="TIGR00516">
    <property type="entry name" value="acpS"/>
    <property type="match status" value="1"/>
</dbReference>
<keyword evidence="4 8" id="KW-0276">Fatty acid metabolism</keyword>
<comment type="cofactor">
    <cofactor evidence="8">
        <name>Mg(2+)</name>
        <dbReference type="ChEBI" id="CHEBI:18420"/>
    </cofactor>
</comment>
<dbReference type="NCBIfam" id="TIGR00556">
    <property type="entry name" value="pantethn_trn"/>
    <property type="match status" value="1"/>
</dbReference>
<accession>A0ABS1Y1D1</accession>
<dbReference type="NCBIfam" id="NF000832">
    <property type="entry name" value="PRK00070.3-2"/>
    <property type="match status" value="1"/>
</dbReference>
<feature type="binding site" evidence="8">
    <location>
        <position position="56"/>
    </location>
    <ligand>
        <name>Mg(2+)</name>
        <dbReference type="ChEBI" id="CHEBI:18420"/>
    </ligand>
</feature>
<dbReference type="EC" id="2.7.8.7" evidence="8"/>
<dbReference type="SUPFAM" id="SSF56214">
    <property type="entry name" value="4'-phosphopantetheinyl transferase"/>
    <property type="match status" value="1"/>
</dbReference>
<comment type="subcellular location">
    <subcellularLocation>
        <location evidence="8">Cytoplasm</location>
    </subcellularLocation>
</comment>
<keyword evidence="2 8" id="KW-0808">Transferase</keyword>
<comment type="caution">
    <text evidence="10">The sequence shown here is derived from an EMBL/GenBank/DDBJ whole genome shotgun (WGS) entry which is preliminary data.</text>
</comment>
<evidence type="ECO:0000256" key="6">
    <source>
        <dbReference type="ARBA" id="ARBA00023098"/>
    </source>
</evidence>
<evidence type="ECO:0000256" key="1">
    <source>
        <dbReference type="ARBA" id="ARBA00022516"/>
    </source>
</evidence>
<keyword evidence="7 8" id="KW-0275">Fatty acid biosynthesis</keyword>
<evidence type="ECO:0000256" key="2">
    <source>
        <dbReference type="ARBA" id="ARBA00022679"/>
    </source>
</evidence>
<dbReference type="HAMAP" id="MF_00101">
    <property type="entry name" value="AcpS"/>
    <property type="match status" value="1"/>
</dbReference>
<sequence>MIVAVGIDVVLVDRFARALARTPLLADRLFTDAERSTRSGNPRSPESLAARFAAKEAVAKALGAPAGLSWHDCEIVPDPDGRPWLAVSGTVAAVAVERGVNHWHLSLSHDGGIASAMVVAER</sequence>
<keyword evidence="6 8" id="KW-0443">Lipid metabolism</keyword>
<keyword evidence="11" id="KW-1185">Reference proteome</keyword>
<keyword evidence="8" id="KW-0963">Cytoplasm</keyword>
<comment type="catalytic activity">
    <reaction evidence="8">
        <text>apo-[ACP] + CoA = holo-[ACP] + adenosine 3',5'-bisphosphate + H(+)</text>
        <dbReference type="Rhea" id="RHEA:12068"/>
        <dbReference type="Rhea" id="RHEA-COMP:9685"/>
        <dbReference type="Rhea" id="RHEA-COMP:9690"/>
        <dbReference type="ChEBI" id="CHEBI:15378"/>
        <dbReference type="ChEBI" id="CHEBI:29999"/>
        <dbReference type="ChEBI" id="CHEBI:57287"/>
        <dbReference type="ChEBI" id="CHEBI:58343"/>
        <dbReference type="ChEBI" id="CHEBI:64479"/>
        <dbReference type="EC" id="2.7.8.7"/>
    </reaction>
</comment>
<dbReference type="GO" id="GO:0008897">
    <property type="term" value="F:holo-[acyl-carrier-protein] synthase activity"/>
    <property type="evidence" value="ECO:0007669"/>
    <property type="project" value="UniProtKB-EC"/>
</dbReference>
<protein>
    <recommendedName>
        <fullName evidence="8">Holo-[acyl-carrier-protein] synthase</fullName>
        <shortName evidence="8">Holo-ACP synthase</shortName>
        <ecNumber evidence="8">2.7.8.7</ecNumber>
    </recommendedName>
    <alternativeName>
        <fullName evidence="8">4'-phosphopantetheinyl transferase AcpS</fullName>
    </alternativeName>
</protein>
<evidence type="ECO:0000256" key="8">
    <source>
        <dbReference type="HAMAP-Rule" id="MF_00101"/>
    </source>
</evidence>
<proteinExistence type="inferred from homology"/>
<evidence type="ECO:0000313" key="10">
    <source>
        <dbReference type="EMBL" id="MBM0235323.1"/>
    </source>
</evidence>
<feature type="binding site" evidence="8">
    <location>
        <position position="8"/>
    </location>
    <ligand>
        <name>Mg(2+)</name>
        <dbReference type="ChEBI" id="CHEBI:18420"/>
    </ligand>
</feature>
<comment type="similarity">
    <text evidence="8">Belongs to the P-Pant transferase superfamily. AcpS family.</text>
</comment>
<gene>
    <name evidence="8" type="primary">acpS</name>
    <name evidence="10" type="ORF">JNW91_28125</name>
</gene>
<dbReference type="RefSeq" id="WP_203178492.1">
    <property type="nucleotide sequence ID" value="NZ_JAEVHM010000240.1"/>
</dbReference>